<evidence type="ECO:0000256" key="2">
    <source>
        <dbReference type="SAM" id="MobiDB-lite"/>
    </source>
</evidence>
<proteinExistence type="inferred from homology"/>
<name>A0A7D7QYR4_9ACTN</name>
<dbReference type="InterPro" id="IPR052186">
    <property type="entry name" value="Hydantoin_racemase-like"/>
</dbReference>
<dbReference type="PANTHER" id="PTHR28047:SF5">
    <property type="entry name" value="PROTEIN DCG1"/>
    <property type="match status" value="1"/>
</dbReference>
<reference evidence="4" key="1">
    <citation type="submission" date="2020-07" db="EMBL/GenBank/DDBJ databases">
        <title>novel species isolated from the respiratory tract of Marmot.</title>
        <authorList>
            <person name="Zhang G."/>
        </authorList>
    </citation>
    <scope>NUCLEOTIDE SEQUENCE [LARGE SCALE GENOMIC DNA]</scope>
    <source>
        <strain evidence="4">686</strain>
    </source>
</reference>
<dbReference type="Pfam" id="PF01177">
    <property type="entry name" value="Asp_Glu_race"/>
    <property type="match status" value="1"/>
</dbReference>
<dbReference type="Gene3D" id="3.40.50.12500">
    <property type="match status" value="1"/>
</dbReference>
<dbReference type="EMBL" id="CP059491">
    <property type="protein sequence ID" value="QMT02489.1"/>
    <property type="molecule type" value="Genomic_DNA"/>
</dbReference>
<dbReference type="PANTHER" id="PTHR28047">
    <property type="entry name" value="PROTEIN DCG1"/>
    <property type="match status" value="1"/>
</dbReference>
<evidence type="ECO:0000256" key="1">
    <source>
        <dbReference type="ARBA" id="ARBA00038414"/>
    </source>
</evidence>
<accession>A0A7D7QYR4</accession>
<evidence type="ECO:0000313" key="3">
    <source>
        <dbReference type="EMBL" id="QMT02489.1"/>
    </source>
</evidence>
<dbReference type="InterPro" id="IPR015942">
    <property type="entry name" value="Asp/Glu/hydantoin_racemase"/>
</dbReference>
<dbReference type="Proteomes" id="UP000515663">
    <property type="component" value="Chromosome"/>
</dbReference>
<sequence length="285" mass="30258">MTSSSSRGGDGIAIKVIVPFPLPADAVRRRAHQLSPEMLGENVTVTYVPVRGGGSLADSAYDNFLIEWGVIEAGLTAQDEGYDAVCIDTASDSGLAVLRSRLDIPVVGPGEVAMHVATMLGRKFSIISTFDRWAHNCRRNAVTYGMTHALASTRSLSDDAPDVERLLTDKPEVIDALCALAERAVAEDGADTVVLASTTMHQAVPVLRERLTVPVVDPGPWSVRLAVDMVSLGVTHSRRAFPAPGVLDDAMIRLLPGNPVGAEGSAAISGTSQRRRYDDKTGVTD</sequence>
<gene>
    <name evidence="3" type="ORF">H1R19_04865</name>
</gene>
<dbReference type="InterPro" id="IPR053714">
    <property type="entry name" value="Iso_Racemase_Enz_sf"/>
</dbReference>
<dbReference type="AlphaFoldDB" id="A0A7D7QYR4"/>
<dbReference type="RefSeq" id="WP_219850703.1">
    <property type="nucleotide sequence ID" value="NZ_CP059491.1"/>
</dbReference>
<protein>
    <submittedName>
        <fullName evidence="3">Hydrogenase expression protein HupH</fullName>
    </submittedName>
</protein>
<dbReference type="SUPFAM" id="SSF53681">
    <property type="entry name" value="Aspartate/glutamate racemase"/>
    <property type="match status" value="1"/>
</dbReference>
<organism evidence="3 4">
    <name type="scientific">Gordonia jinghuaiqii</name>
    <dbReference type="NCBI Taxonomy" id="2758710"/>
    <lineage>
        <taxon>Bacteria</taxon>
        <taxon>Bacillati</taxon>
        <taxon>Actinomycetota</taxon>
        <taxon>Actinomycetes</taxon>
        <taxon>Mycobacteriales</taxon>
        <taxon>Gordoniaceae</taxon>
        <taxon>Gordonia</taxon>
    </lineage>
</organism>
<keyword evidence="4" id="KW-1185">Reference proteome</keyword>
<dbReference type="GO" id="GO:0047661">
    <property type="term" value="F:amino-acid racemase activity"/>
    <property type="evidence" value="ECO:0007669"/>
    <property type="project" value="InterPro"/>
</dbReference>
<dbReference type="InterPro" id="IPR001920">
    <property type="entry name" value="Asp/Glu_race"/>
</dbReference>
<dbReference type="KEGG" id="gji:H1R19_04865"/>
<comment type="similarity">
    <text evidence="1">Belongs to the HyuE racemase family.</text>
</comment>
<feature type="compositionally biased region" description="Basic and acidic residues" evidence="2">
    <location>
        <begin position="275"/>
        <end position="285"/>
    </location>
</feature>
<evidence type="ECO:0000313" key="4">
    <source>
        <dbReference type="Proteomes" id="UP000515663"/>
    </source>
</evidence>
<feature type="region of interest" description="Disordered" evidence="2">
    <location>
        <begin position="263"/>
        <end position="285"/>
    </location>
</feature>